<evidence type="ECO:0000256" key="1">
    <source>
        <dbReference type="SAM" id="MobiDB-lite"/>
    </source>
</evidence>
<dbReference type="PANTHER" id="PTHR23026:SF123">
    <property type="entry name" value="NAD(P)H NITROREDUCTASE RV3131-RELATED"/>
    <property type="match status" value="1"/>
</dbReference>
<dbReference type="PANTHER" id="PTHR23026">
    <property type="entry name" value="NADPH NITROREDUCTASE"/>
    <property type="match status" value="1"/>
</dbReference>
<comment type="caution">
    <text evidence="3">The sequence shown here is derived from an EMBL/GenBank/DDBJ whole genome shotgun (WGS) entry which is preliminary data.</text>
</comment>
<dbReference type="EMBL" id="JAWMAJ010000203">
    <property type="protein sequence ID" value="MDV7222047.1"/>
    <property type="molecule type" value="Genomic_DNA"/>
</dbReference>
<gene>
    <name evidence="3" type="ORF">R5A26_39555</name>
</gene>
<dbReference type="InterPro" id="IPR029479">
    <property type="entry name" value="Nitroreductase"/>
</dbReference>
<dbReference type="RefSeq" id="WP_317775034.1">
    <property type="nucleotide sequence ID" value="NZ_JAWMAJ010000203.1"/>
</dbReference>
<dbReference type="Pfam" id="PF00881">
    <property type="entry name" value="Nitroreductase"/>
    <property type="match status" value="1"/>
</dbReference>
<proteinExistence type="predicted"/>
<evidence type="ECO:0000259" key="2">
    <source>
        <dbReference type="Pfam" id="PF00881"/>
    </source>
</evidence>
<organism evidence="3 4">
    <name type="scientific">Streptomyces prunicolor</name>
    <dbReference type="NCBI Taxonomy" id="67348"/>
    <lineage>
        <taxon>Bacteria</taxon>
        <taxon>Bacillati</taxon>
        <taxon>Actinomycetota</taxon>
        <taxon>Actinomycetes</taxon>
        <taxon>Kitasatosporales</taxon>
        <taxon>Streptomycetaceae</taxon>
        <taxon>Streptomyces</taxon>
    </lineage>
</organism>
<evidence type="ECO:0000313" key="3">
    <source>
        <dbReference type="EMBL" id="MDV7222047.1"/>
    </source>
</evidence>
<dbReference type="Gene3D" id="3.40.109.10">
    <property type="entry name" value="NADH Oxidase"/>
    <property type="match status" value="2"/>
</dbReference>
<dbReference type="NCBIfam" id="NF047509">
    <property type="entry name" value="Rv3131_FMN_oxido"/>
    <property type="match status" value="1"/>
</dbReference>
<dbReference type="InterPro" id="IPR000415">
    <property type="entry name" value="Nitroreductase-like"/>
</dbReference>
<sequence length="349" mass="38300">MRTAALDGTTLERLLSAAVAAPSIHNTQPWRFSLAPETLTVEIRAATHRGLRHIDPTGRALHLSVGCAVLNLRVAVEHFGWEPVTRLLPRPDEPDLLATVRLGGTTRTSSHTSLYDAVWRRHSSRFPFSERPLPTALRIELAEAAHLEGARLHCLPPRRADGVLSLTREAEHRNTTDADRATDSRRWVAETRDSGLGIPAEALGLQDSLERMPMRDFGAHRHWNGLTARPFELRPSIAVLSTAHDRRADWLRAGQALERVLLIATAHGVRASLLHQALEWSDLREQLTAPTDARPSHAQMVIRLGYGPEGPASPRREEALLSAPPGTPLVLLPSAPEADGPCNGQTSDL</sequence>
<protein>
    <submittedName>
        <fullName evidence="3">Nitroreductase family protein</fullName>
    </submittedName>
</protein>
<feature type="domain" description="Nitroreductase" evidence="2">
    <location>
        <begin position="9"/>
        <end position="61"/>
    </location>
</feature>
<feature type="region of interest" description="Disordered" evidence="1">
    <location>
        <begin position="304"/>
        <end position="349"/>
    </location>
</feature>
<name>A0ABU4FN47_9ACTN</name>
<dbReference type="SUPFAM" id="SSF55469">
    <property type="entry name" value="FMN-dependent nitroreductase-like"/>
    <property type="match status" value="2"/>
</dbReference>
<dbReference type="Proteomes" id="UP001187346">
    <property type="component" value="Unassembled WGS sequence"/>
</dbReference>
<reference evidence="3 4" key="1">
    <citation type="submission" date="2023-10" db="EMBL/GenBank/DDBJ databases">
        <title>Characterization of rhizosphere-enriched actinobacteria from wheat plants lab-grown on chernevaya soil.</title>
        <authorList>
            <person name="Tikhonova E.N."/>
            <person name="Konopkin A."/>
            <person name="Kravchenko I.K."/>
        </authorList>
    </citation>
    <scope>NUCLEOTIDE SEQUENCE [LARGE SCALE GENOMIC DNA]</scope>
    <source>
        <strain evidence="3 4">RR29</strain>
    </source>
</reference>
<evidence type="ECO:0000313" key="4">
    <source>
        <dbReference type="Proteomes" id="UP001187346"/>
    </source>
</evidence>
<keyword evidence="4" id="KW-1185">Reference proteome</keyword>
<dbReference type="InterPro" id="IPR050627">
    <property type="entry name" value="Nitroreductase/BluB"/>
</dbReference>
<accession>A0ABU4FN47</accession>